<dbReference type="InterPro" id="IPR029063">
    <property type="entry name" value="SAM-dependent_MTases_sf"/>
</dbReference>
<dbReference type="SMART" id="SM01296">
    <property type="entry name" value="N2227"/>
    <property type="match status" value="1"/>
</dbReference>
<evidence type="ECO:0000256" key="1">
    <source>
        <dbReference type="SAM" id="SignalP"/>
    </source>
</evidence>
<dbReference type="EMBL" id="JH930474">
    <property type="protein sequence ID" value="EKM53526.1"/>
    <property type="molecule type" value="Genomic_DNA"/>
</dbReference>
<name>K5UU55_PHACS</name>
<dbReference type="PANTHER" id="PTHR12303">
    <property type="entry name" value="CARNOSINE N-METHYLTRANSFERASE"/>
    <property type="match status" value="1"/>
</dbReference>
<evidence type="ECO:0000313" key="3">
    <source>
        <dbReference type="Proteomes" id="UP000008370"/>
    </source>
</evidence>
<proteinExistence type="predicted"/>
<evidence type="ECO:0000313" key="2">
    <source>
        <dbReference type="EMBL" id="EKM53526.1"/>
    </source>
</evidence>
<dbReference type="PANTHER" id="PTHR12303:SF13">
    <property type="match status" value="1"/>
</dbReference>
<dbReference type="Proteomes" id="UP000008370">
    <property type="component" value="Unassembled WGS sequence"/>
</dbReference>
<dbReference type="GeneID" id="18921020"/>
<feature type="signal peptide" evidence="1">
    <location>
        <begin position="1"/>
        <end position="22"/>
    </location>
</feature>
<dbReference type="RefSeq" id="XP_007398214.1">
    <property type="nucleotide sequence ID" value="XM_007398152.1"/>
</dbReference>
<feature type="chain" id="PRO_5003884242" evidence="1">
    <location>
        <begin position="23"/>
        <end position="377"/>
    </location>
</feature>
<dbReference type="SUPFAM" id="SSF53335">
    <property type="entry name" value="S-adenosyl-L-methionine-dependent methyltransferases"/>
    <property type="match status" value="1"/>
</dbReference>
<protein>
    <submittedName>
        <fullName evidence="2">Uncharacterized protein</fullName>
    </submittedName>
</protein>
<dbReference type="OrthoDB" id="978at2759"/>
<keyword evidence="3" id="KW-1185">Reference proteome</keyword>
<dbReference type="AlphaFoldDB" id="K5UU55"/>
<dbReference type="GO" id="GO:0008757">
    <property type="term" value="F:S-adenosylmethionine-dependent methyltransferase activity"/>
    <property type="evidence" value="ECO:0007669"/>
    <property type="project" value="InterPro"/>
</dbReference>
<dbReference type="Pfam" id="PF07942">
    <property type="entry name" value="CARME"/>
    <property type="match status" value="1"/>
</dbReference>
<sequence length="377" mass="42904">MLATILPVLLLMFGLWGPPKLWHTIRDMIQGPKKHHGYFSLEQATYSYAQYRSMALAEVNDMHRSYVKLSRTHKRIGYDLGYPAKLRRLEELTILNALVTLNIAHLALSERPGLAETNSGDLGRVRETLKHFVRDWSSEGAKERGTTLEPILDALCLVSPERRAGMRVLVPGAGLGRLVWEISQLGYDTTANELSSFMTLAFRFLLSPSTTQRAEQHTIYPYAYWFSHQRSSESLFRPVSFPDTVPRLGDRLHLVEGDFLTHSRNYDIIVTLFFIDTSLNVISTLEHIYELLLPGGTWINLGPLLWPGGAQARVELSLDEILQLAKMIGFEIEGEDGGTIEADALRTRSVRCEYTGDRHAMMKYMYDSEFWVARKPK</sequence>
<dbReference type="HOGENOM" id="CLU_030612_2_1_1"/>
<organism evidence="2 3">
    <name type="scientific">Phanerochaete carnosa (strain HHB-10118-sp)</name>
    <name type="common">White-rot fungus</name>
    <name type="synonym">Peniophora carnosa</name>
    <dbReference type="NCBI Taxonomy" id="650164"/>
    <lineage>
        <taxon>Eukaryota</taxon>
        <taxon>Fungi</taxon>
        <taxon>Dikarya</taxon>
        <taxon>Basidiomycota</taxon>
        <taxon>Agaricomycotina</taxon>
        <taxon>Agaricomycetes</taxon>
        <taxon>Polyporales</taxon>
        <taxon>Phanerochaetaceae</taxon>
        <taxon>Phanerochaete</taxon>
    </lineage>
</organism>
<dbReference type="KEGG" id="pco:PHACADRAFT_98646"/>
<accession>K5UU55</accession>
<keyword evidence="1" id="KW-0732">Signal</keyword>
<dbReference type="Gene3D" id="3.40.50.150">
    <property type="entry name" value="Vaccinia Virus protein VP39"/>
    <property type="match status" value="1"/>
</dbReference>
<reference evidence="2 3" key="1">
    <citation type="journal article" date="2012" name="BMC Genomics">
        <title>Comparative genomics of the white-rot fungi, Phanerochaete carnosa and P. chrysosporium, to elucidate the genetic basis of the distinct wood types they colonize.</title>
        <authorList>
            <person name="Suzuki H."/>
            <person name="MacDonald J."/>
            <person name="Syed K."/>
            <person name="Salamov A."/>
            <person name="Hori C."/>
            <person name="Aerts A."/>
            <person name="Henrissat B."/>
            <person name="Wiebenga A."/>
            <person name="vanKuyk P.A."/>
            <person name="Barry K."/>
            <person name="Lindquist E."/>
            <person name="LaButti K."/>
            <person name="Lapidus A."/>
            <person name="Lucas S."/>
            <person name="Coutinho P."/>
            <person name="Gong Y."/>
            <person name="Samejima M."/>
            <person name="Mahadevan R."/>
            <person name="Abou-Zaid M."/>
            <person name="de Vries R.P."/>
            <person name="Igarashi K."/>
            <person name="Yadav J.S."/>
            <person name="Grigoriev I.V."/>
            <person name="Master E.R."/>
        </authorList>
    </citation>
    <scope>NUCLEOTIDE SEQUENCE [LARGE SCALE GENOMIC DNA]</scope>
    <source>
        <strain evidence="2 3">HHB-10118-sp</strain>
    </source>
</reference>
<gene>
    <name evidence="2" type="ORF">PHACADRAFT_98646</name>
</gene>
<dbReference type="InterPro" id="IPR012901">
    <property type="entry name" value="CARME"/>
</dbReference>
<dbReference type="InParanoid" id="K5UU55"/>